<comment type="caution">
    <text evidence="1">The sequence shown here is derived from an EMBL/GenBank/DDBJ whole genome shotgun (WGS) entry which is preliminary data.</text>
</comment>
<gene>
    <name evidence="1" type="ORF">B0H17DRAFT_202054</name>
</gene>
<accession>A0AAD7CYM9</accession>
<dbReference type="EMBL" id="JARKIE010000181">
    <property type="protein sequence ID" value="KAJ7670382.1"/>
    <property type="molecule type" value="Genomic_DNA"/>
</dbReference>
<evidence type="ECO:0000313" key="2">
    <source>
        <dbReference type="Proteomes" id="UP001221757"/>
    </source>
</evidence>
<protein>
    <submittedName>
        <fullName evidence="1">Uncharacterized protein</fullName>
    </submittedName>
</protein>
<evidence type="ECO:0000313" key="1">
    <source>
        <dbReference type="EMBL" id="KAJ7670382.1"/>
    </source>
</evidence>
<keyword evidence="2" id="KW-1185">Reference proteome</keyword>
<sequence>MAANDMDLGLVEQILKTTVRLINGGVETDEILRPNHRLSFLAEIYRFCRNLPRFEGWVNLALLALSVARVPPNRLFGVQAHIDVDLGWVDDILEHIQCSREWHKWDEKTCSSIENLLQVFLCTKQALQPTEMALRAIIQSLSLSHSVARLAFHILHRLTTQTEFLHNFNSWRIMAEEAFWPLVGQLARKSPDHLGDAYFEMGYTLSGISHWIPIISDDLASWIEVFYNRPPELQNSGREKFNLVLSRVWAADSTGPQSENAVVRTSGLVLTSLTHVWKEFDFRELDNTRSLLILVKCTVSMIIRIYYQPSGSTVVPYNGETALVQHGLKGLDVGLGEALGEAANNARNMITEEASVAIPRERIDFYAAAITVLVQIRYQVRSKVRNAMSGGVGNWKQIEEELWKYIDVLEKSQEAMYLAQ</sequence>
<dbReference type="AlphaFoldDB" id="A0AAD7CYM9"/>
<proteinExistence type="predicted"/>
<dbReference type="Proteomes" id="UP001221757">
    <property type="component" value="Unassembled WGS sequence"/>
</dbReference>
<organism evidence="1 2">
    <name type="scientific">Mycena rosella</name>
    <name type="common">Pink bonnet</name>
    <name type="synonym">Agaricus rosellus</name>
    <dbReference type="NCBI Taxonomy" id="1033263"/>
    <lineage>
        <taxon>Eukaryota</taxon>
        <taxon>Fungi</taxon>
        <taxon>Dikarya</taxon>
        <taxon>Basidiomycota</taxon>
        <taxon>Agaricomycotina</taxon>
        <taxon>Agaricomycetes</taxon>
        <taxon>Agaricomycetidae</taxon>
        <taxon>Agaricales</taxon>
        <taxon>Marasmiineae</taxon>
        <taxon>Mycenaceae</taxon>
        <taxon>Mycena</taxon>
    </lineage>
</organism>
<reference evidence="1" key="1">
    <citation type="submission" date="2023-03" db="EMBL/GenBank/DDBJ databases">
        <title>Massive genome expansion in bonnet fungi (Mycena s.s.) driven by repeated elements and novel gene families across ecological guilds.</title>
        <authorList>
            <consortium name="Lawrence Berkeley National Laboratory"/>
            <person name="Harder C.B."/>
            <person name="Miyauchi S."/>
            <person name="Viragh M."/>
            <person name="Kuo A."/>
            <person name="Thoen E."/>
            <person name="Andreopoulos B."/>
            <person name="Lu D."/>
            <person name="Skrede I."/>
            <person name="Drula E."/>
            <person name="Henrissat B."/>
            <person name="Morin E."/>
            <person name="Kohler A."/>
            <person name="Barry K."/>
            <person name="LaButti K."/>
            <person name="Morin E."/>
            <person name="Salamov A."/>
            <person name="Lipzen A."/>
            <person name="Mereny Z."/>
            <person name="Hegedus B."/>
            <person name="Baldrian P."/>
            <person name="Stursova M."/>
            <person name="Weitz H."/>
            <person name="Taylor A."/>
            <person name="Grigoriev I.V."/>
            <person name="Nagy L.G."/>
            <person name="Martin F."/>
            <person name="Kauserud H."/>
        </authorList>
    </citation>
    <scope>NUCLEOTIDE SEQUENCE</scope>
    <source>
        <strain evidence="1">CBHHK067</strain>
    </source>
</reference>
<name>A0AAD7CYM9_MYCRO</name>